<keyword evidence="2" id="KW-1185">Reference proteome</keyword>
<organism evidence="1 2">
    <name type="scientific">Caerostris darwini</name>
    <dbReference type="NCBI Taxonomy" id="1538125"/>
    <lineage>
        <taxon>Eukaryota</taxon>
        <taxon>Metazoa</taxon>
        <taxon>Ecdysozoa</taxon>
        <taxon>Arthropoda</taxon>
        <taxon>Chelicerata</taxon>
        <taxon>Arachnida</taxon>
        <taxon>Araneae</taxon>
        <taxon>Araneomorphae</taxon>
        <taxon>Entelegynae</taxon>
        <taxon>Araneoidea</taxon>
        <taxon>Araneidae</taxon>
        <taxon>Caerostris</taxon>
    </lineage>
</organism>
<comment type="caution">
    <text evidence="1">The sequence shown here is derived from an EMBL/GenBank/DDBJ whole genome shotgun (WGS) entry which is preliminary data.</text>
</comment>
<accession>A0AAV4U6G7</accession>
<dbReference type="EMBL" id="BPLQ01010754">
    <property type="protein sequence ID" value="GIY53366.1"/>
    <property type="molecule type" value="Genomic_DNA"/>
</dbReference>
<protein>
    <submittedName>
        <fullName evidence="1">Uncharacterized protein</fullName>
    </submittedName>
</protein>
<evidence type="ECO:0000313" key="1">
    <source>
        <dbReference type="EMBL" id="GIY53366.1"/>
    </source>
</evidence>
<dbReference type="AlphaFoldDB" id="A0AAV4U6G7"/>
<proteinExistence type="predicted"/>
<sequence length="76" mass="8432">MNLRKTKIARKRQSLIRSMVISRERLGEESRDVKEQPIPLADGRNQRCIRKRLTGATSAPSTDITITAAASGLQAL</sequence>
<reference evidence="1 2" key="1">
    <citation type="submission" date="2021-06" db="EMBL/GenBank/DDBJ databases">
        <title>Caerostris darwini draft genome.</title>
        <authorList>
            <person name="Kono N."/>
            <person name="Arakawa K."/>
        </authorList>
    </citation>
    <scope>NUCLEOTIDE SEQUENCE [LARGE SCALE GENOMIC DNA]</scope>
</reference>
<dbReference type="Proteomes" id="UP001054837">
    <property type="component" value="Unassembled WGS sequence"/>
</dbReference>
<name>A0AAV4U6G7_9ARAC</name>
<gene>
    <name evidence="1" type="ORF">CDAR_39731</name>
</gene>
<evidence type="ECO:0000313" key="2">
    <source>
        <dbReference type="Proteomes" id="UP001054837"/>
    </source>
</evidence>